<name>A0A915IIU2_ROMCU</name>
<sequence length="63" mass="7253">MTIGILAMLILLHWRFVLTEVHTGTPILCDVDSEDGPRVQGFIKETLEIHPHGQYIHMHILQH</sequence>
<evidence type="ECO:0000256" key="1">
    <source>
        <dbReference type="SAM" id="SignalP"/>
    </source>
</evidence>
<dbReference type="AlphaFoldDB" id="A0A915IIU2"/>
<feature type="chain" id="PRO_5037502516" evidence="1">
    <location>
        <begin position="20"/>
        <end position="63"/>
    </location>
</feature>
<protein>
    <submittedName>
        <fullName evidence="3">Uncharacterized protein</fullName>
    </submittedName>
</protein>
<organism evidence="2 3">
    <name type="scientific">Romanomermis culicivorax</name>
    <name type="common">Nematode worm</name>
    <dbReference type="NCBI Taxonomy" id="13658"/>
    <lineage>
        <taxon>Eukaryota</taxon>
        <taxon>Metazoa</taxon>
        <taxon>Ecdysozoa</taxon>
        <taxon>Nematoda</taxon>
        <taxon>Enoplea</taxon>
        <taxon>Dorylaimia</taxon>
        <taxon>Mermithida</taxon>
        <taxon>Mermithoidea</taxon>
        <taxon>Mermithidae</taxon>
        <taxon>Romanomermis</taxon>
    </lineage>
</organism>
<reference evidence="3" key="1">
    <citation type="submission" date="2022-11" db="UniProtKB">
        <authorList>
            <consortium name="WormBaseParasite"/>
        </authorList>
    </citation>
    <scope>IDENTIFICATION</scope>
</reference>
<evidence type="ECO:0000313" key="2">
    <source>
        <dbReference type="Proteomes" id="UP000887565"/>
    </source>
</evidence>
<feature type="signal peptide" evidence="1">
    <location>
        <begin position="1"/>
        <end position="19"/>
    </location>
</feature>
<keyword evidence="2" id="KW-1185">Reference proteome</keyword>
<proteinExistence type="predicted"/>
<dbReference type="WBParaSite" id="nRc.2.0.1.t13734-RA">
    <property type="protein sequence ID" value="nRc.2.0.1.t13734-RA"/>
    <property type="gene ID" value="nRc.2.0.1.g13734"/>
</dbReference>
<accession>A0A915IIU2</accession>
<dbReference type="Proteomes" id="UP000887565">
    <property type="component" value="Unplaced"/>
</dbReference>
<evidence type="ECO:0000313" key="3">
    <source>
        <dbReference type="WBParaSite" id="nRc.2.0.1.t13734-RA"/>
    </source>
</evidence>
<keyword evidence="1" id="KW-0732">Signal</keyword>